<dbReference type="InterPro" id="IPR055170">
    <property type="entry name" value="GFO_IDH_MocA-like_dom"/>
</dbReference>
<protein>
    <submittedName>
        <fullName evidence="4">Gfo/Idh/MocA family oxidoreductase</fullName>
    </submittedName>
</protein>
<evidence type="ECO:0000256" key="1">
    <source>
        <dbReference type="ARBA" id="ARBA00023002"/>
    </source>
</evidence>
<dbReference type="InterPro" id="IPR036291">
    <property type="entry name" value="NAD(P)-bd_dom_sf"/>
</dbReference>
<dbReference type="Gene3D" id="3.30.360.10">
    <property type="entry name" value="Dihydrodipicolinate Reductase, domain 2"/>
    <property type="match status" value="1"/>
</dbReference>
<dbReference type="Proteomes" id="UP001461341">
    <property type="component" value="Chromosome"/>
</dbReference>
<keyword evidence="5" id="KW-1185">Reference proteome</keyword>
<proteinExistence type="predicted"/>
<organism evidence="4 5">
    <name type="scientific">Thermatribacter velox</name>
    <dbReference type="NCBI Taxonomy" id="3039681"/>
    <lineage>
        <taxon>Bacteria</taxon>
        <taxon>Pseudomonadati</taxon>
        <taxon>Atribacterota</taxon>
        <taxon>Atribacteria</taxon>
        <taxon>Atribacterales</taxon>
        <taxon>Thermatribacteraceae</taxon>
        <taxon>Thermatribacter</taxon>
    </lineage>
</organism>
<name>A0ABZ2YF04_9BACT</name>
<dbReference type="SUPFAM" id="SSF51735">
    <property type="entry name" value="NAD(P)-binding Rossmann-fold domains"/>
    <property type="match status" value="1"/>
</dbReference>
<dbReference type="InterPro" id="IPR050463">
    <property type="entry name" value="Gfo/Idh/MocA_oxidrdct_glycsds"/>
</dbReference>
<dbReference type="EMBL" id="CP121689">
    <property type="protein sequence ID" value="WZL76323.1"/>
    <property type="molecule type" value="Genomic_DNA"/>
</dbReference>
<keyword evidence="1" id="KW-0560">Oxidoreductase</keyword>
<feature type="domain" description="GFO/IDH/MocA-like oxidoreductase" evidence="3">
    <location>
        <begin position="133"/>
        <end position="269"/>
    </location>
</feature>
<evidence type="ECO:0000259" key="3">
    <source>
        <dbReference type="Pfam" id="PF22725"/>
    </source>
</evidence>
<dbReference type="Gene3D" id="3.40.50.720">
    <property type="entry name" value="NAD(P)-binding Rossmann-like Domain"/>
    <property type="match status" value="1"/>
</dbReference>
<feature type="domain" description="Gfo/Idh/MocA-like oxidoreductase N-terminal" evidence="2">
    <location>
        <begin position="6"/>
        <end position="125"/>
    </location>
</feature>
<dbReference type="PANTHER" id="PTHR43818">
    <property type="entry name" value="BCDNA.GH03377"/>
    <property type="match status" value="1"/>
</dbReference>
<evidence type="ECO:0000313" key="5">
    <source>
        <dbReference type="Proteomes" id="UP001461341"/>
    </source>
</evidence>
<evidence type="ECO:0000313" key="4">
    <source>
        <dbReference type="EMBL" id="WZL76323.1"/>
    </source>
</evidence>
<evidence type="ECO:0000259" key="2">
    <source>
        <dbReference type="Pfam" id="PF01408"/>
    </source>
</evidence>
<dbReference type="RefSeq" id="WP_369018481.1">
    <property type="nucleotide sequence ID" value="NZ_CP121689.1"/>
</dbReference>
<dbReference type="Pfam" id="PF22725">
    <property type="entry name" value="GFO_IDH_MocA_C3"/>
    <property type="match status" value="1"/>
</dbReference>
<accession>A0ABZ2YF04</accession>
<reference evidence="4 5" key="1">
    <citation type="submission" date="2023-03" db="EMBL/GenBank/DDBJ databases">
        <title>Novel Species.</title>
        <authorList>
            <person name="Ma S."/>
        </authorList>
    </citation>
    <scope>NUCLEOTIDE SEQUENCE [LARGE SCALE GENOMIC DNA]</scope>
    <source>
        <strain evidence="4 5">B11</strain>
    </source>
</reference>
<gene>
    <name evidence="4" type="ORF">QBE54_00905</name>
</gene>
<dbReference type="InterPro" id="IPR000683">
    <property type="entry name" value="Gfo/Idh/MocA-like_OxRdtase_N"/>
</dbReference>
<sequence length="357" mass="40091">MSSKNIKVGIIGFGGIGERHFLSLRHFAPDVQVEAVCDPDEARLEKAKREYQVPHLTTSADEIFALPLQALIIATPNATHYPLVKRALLSEKHVLCEKPFTMNAEEAKELYRLAKERNLVNMVAFSYRFVPAVRMLRDILRKNKLGRIYHLRCHYLQSWLSSPSAPYSWRLDVREAGSGVLGDLGSHVFDLVEFLTGSKILRVKAYARTFVSERKDPVSGEKKKVTVDDAVSVWGEVEGGAFLTAEMSRCATGRGNALTVEVNGEQGGFLVDVEKPQEILACPALMTEYTYFRSNFALFPCPPHFGSFDHYYFQTEAFVRALRGEVVEIPSFGDGFRNQAILDRCIASISEGTWQEC</sequence>
<dbReference type="Pfam" id="PF01408">
    <property type="entry name" value="GFO_IDH_MocA"/>
    <property type="match status" value="1"/>
</dbReference>
<dbReference type="PANTHER" id="PTHR43818:SF11">
    <property type="entry name" value="BCDNA.GH03377"/>
    <property type="match status" value="1"/>
</dbReference>
<dbReference type="SUPFAM" id="SSF55347">
    <property type="entry name" value="Glyceraldehyde-3-phosphate dehydrogenase-like, C-terminal domain"/>
    <property type="match status" value="1"/>
</dbReference>